<organism evidence="2 3">
    <name type="scientific">Cymbomonas tetramitiformis</name>
    <dbReference type="NCBI Taxonomy" id="36881"/>
    <lineage>
        <taxon>Eukaryota</taxon>
        <taxon>Viridiplantae</taxon>
        <taxon>Chlorophyta</taxon>
        <taxon>Pyramimonadophyceae</taxon>
        <taxon>Pyramimonadales</taxon>
        <taxon>Pyramimonadaceae</taxon>
        <taxon>Cymbomonas</taxon>
    </lineage>
</organism>
<feature type="compositionally biased region" description="Low complexity" evidence="1">
    <location>
        <begin position="215"/>
        <end position="226"/>
    </location>
</feature>
<feature type="region of interest" description="Disordered" evidence="1">
    <location>
        <begin position="215"/>
        <end position="275"/>
    </location>
</feature>
<dbReference type="EMBL" id="LGRX02032007">
    <property type="protein sequence ID" value="KAK3244277.1"/>
    <property type="molecule type" value="Genomic_DNA"/>
</dbReference>
<dbReference type="AlphaFoldDB" id="A0AAE0BWV7"/>
<proteinExistence type="predicted"/>
<evidence type="ECO:0000313" key="3">
    <source>
        <dbReference type="Proteomes" id="UP001190700"/>
    </source>
</evidence>
<dbReference type="Proteomes" id="UP001190700">
    <property type="component" value="Unassembled WGS sequence"/>
</dbReference>
<protein>
    <submittedName>
        <fullName evidence="2">Uncharacterized protein</fullName>
    </submittedName>
</protein>
<feature type="compositionally biased region" description="Acidic residues" evidence="1">
    <location>
        <begin position="229"/>
        <end position="243"/>
    </location>
</feature>
<name>A0AAE0BWV7_9CHLO</name>
<evidence type="ECO:0000313" key="2">
    <source>
        <dbReference type="EMBL" id="KAK3244277.1"/>
    </source>
</evidence>
<accession>A0AAE0BWV7</accession>
<gene>
    <name evidence="2" type="ORF">CYMTET_46102</name>
</gene>
<evidence type="ECO:0000256" key="1">
    <source>
        <dbReference type="SAM" id="MobiDB-lite"/>
    </source>
</evidence>
<sequence>MPLSVLPSDSRVHTKRQRRASFGETAAYTGTRQDDADIALARAFYSAGISHNALNNKHVKEALQKVALVGSVYKPLTYNAVGGLLPPPNDFILNEKARVPDLKPVFVRSCGQVAGACAAERAHKVMNFVRSEGRNRLGNAKMNNLVYINWNLRQLDNVEHLEYNGPKVIAWTEGQDDTCASWVDAWRDANADANAEAFTDPTRRTRAVTRAERVATAAASRLAPTLGPDTEESEPEDVDEQAEGEAPSAPTRGGATTRSGRAIRRPGSLLSFYGE</sequence>
<comment type="caution">
    <text evidence="2">The sequence shown here is derived from an EMBL/GenBank/DDBJ whole genome shotgun (WGS) entry which is preliminary data.</text>
</comment>
<reference evidence="2 3" key="1">
    <citation type="journal article" date="2015" name="Genome Biol. Evol.">
        <title>Comparative Genomics of a Bacterivorous Green Alga Reveals Evolutionary Causalities and Consequences of Phago-Mixotrophic Mode of Nutrition.</title>
        <authorList>
            <person name="Burns J.A."/>
            <person name="Paasch A."/>
            <person name="Narechania A."/>
            <person name="Kim E."/>
        </authorList>
    </citation>
    <scope>NUCLEOTIDE SEQUENCE [LARGE SCALE GENOMIC DNA]</scope>
    <source>
        <strain evidence="2 3">PLY_AMNH</strain>
    </source>
</reference>
<keyword evidence="3" id="KW-1185">Reference proteome</keyword>